<dbReference type="SUPFAM" id="SSF48113">
    <property type="entry name" value="Heme-dependent peroxidases"/>
    <property type="match status" value="1"/>
</dbReference>
<keyword evidence="4" id="KW-0325">Glycoprotein</keyword>
<comment type="caution">
    <text evidence="8">The sequence shown here is derived from an EMBL/GenBank/DDBJ whole genome shotgun (WGS) entry which is preliminary data.</text>
</comment>
<dbReference type="PANTHER" id="PTHR11475:SF4">
    <property type="entry name" value="CHORION PEROXIDASE"/>
    <property type="match status" value="1"/>
</dbReference>
<dbReference type="PRINTS" id="PR00457">
    <property type="entry name" value="ANPEROXIDASE"/>
</dbReference>
<comment type="subcellular location">
    <subcellularLocation>
        <location evidence="1">Secreted</location>
    </subcellularLocation>
</comment>
<dbReference type="Pfam" id="PF03098">
    <property type="entry name" value="An_peroxidase"/>
    <property type="match status" value="1"/>
</dbReference>
<evidence type="ECO:0000256" key="6">
    <source>
        <dbReference type="SAM" id="SignalP"/>
    </source>
</evidence>
<dbReference type="Proteomes" id="UP001500459">
    <property type="component" value="Unassembled WGS sequence"/>
</dbReference>
<feature type="compositionally biased region" description="Polar residues" evidence="5">
    <location>
        <begin position="33"/>
        <end position="44"/>
    </location>
</feature>
<dbReference type="InterPro" id="IPR026444">
    <property type="entry name" value="Secre_tail"/>
</dbReference>
<dbReference type="PANTHER" id="PTHR11475">
    <property type="entry name" value="OXIDASE/PEROXIDASE"/>
    <property type="match status" value="1"/>
</dbReference>
<feature type="domain" description="Secretion system C-terminal sorting" evidence="7">
    <location>
        <begin position="598"/>
        <end position="670"/>
    </location>
</feature>
<dbReference type="PROSITE" id="PS50292">
    <property type="entry name" value="PEROXIDASE_3"/>
    <property type="match status" value="1"/>
</dbReference>
<evidence type="ECO:0000256" key="2">
    <source>
        <dbReference type="ARBA" id="ARBA00022525"/>
    </source>
</evidence>
<dbReference type="EMBL" id="BAABCW010000011">
    <property type="protein sequence ID" value="GAA3511662.1"/>
    <property type="molecule type" value="Genomic_DNA"/>
</dbReference>
<dbReference type="Gene3D" id="2.60.40.3080">
    <property type="match status" value="1"/>
</dbReference>
<gene>
    <name evidence="8" type="ORF">GCM10022393_26730</name>
</gene>
<dbReference type="Pfam" id="PF18962">
    <property type="entry name" value="Por_Secre_tail"/>
    <property type="match status" value="1"/>
</dbReference>
<organism evidence="8 9">
    <name type="scientific">Aquimarina addita</name>
    <dbReference type="NCBI Taxonomy" id="870485"/>
    <lineage>
        <taxon>Bacteria</taxon>
        <taxon>Pseudomonadati</taxon>
        <taxon>Bacteroidota</taxon>
        <taxon>Flavobacteriia</taxon>
        <taxon>Flavobacteriales</taxon>
        <taxon>Flavobacteriaceae</taxon>
        <taxon>Aquimarina</taxon>
    </lineage>
</organism>
<name>A0ABP6UPB2_9FLAO</name>
<dbReference type="RefSeq" id="WP_344928197.1">
    <property type="nucleotide sequence ID" value="NZ_BAABCW010000011.1"/>
</dbReference>
<feature type="signal peptide" evidence="6">
    <location>
        <begin position="1"/>
        <end position="25"/>
    </location>
</feature>
<dbReference type="Gene3D" id="1.10.640.10">
    <property type="entry name" value="Haem peroxidase domain superfamily, animal type"/>
    <property type="match status" value="1"/>
</dbReference>
<evidence type="ECO:0000256" key="4">
    <source>
        <dbReference type="ARBA" id="ARBA00023180"/>
    </source>
</evidence>
<keyword evidence="2" id="KW-0964">Secreted</keyword>
<feature type="region of interest" description="Disordered" evidence="5">
    <location>
        <begin position="33"/>
        <end position="84"/>
    </location>
</feature>
<protein>
    <recommendedName>
        <fullName evidence="7">Secretion system C-terminal sorting domain-containing protein</fullName>
    </recommendedName>
</protein>
<feature type="compositionally biased region" description="Basic and acidic residues" evidence="5">
    <location>
        <begin position="56"/>
        <end position="66"/>
    </location>
</feature>
<proteinExistence type="predicted"/>
<evidence type="ECO:0000259" key="7">
    <source>
        <dbReference type="Pfam" id="PF18962"/>
    </source>
</evidence>
<feature type="chain" id="PRO_5045946069" description="Secretion system C-terminal sorting domain-containing protein" evidence="6">
    <location>
        <begin position="26"/>
        <end position="673"/>
    </location>
</feature>
<sequence>MLNKLTLLTSLGLLCSLLFTTDVLAQQPSKSAIGNYLAGSTNNDEALKSNRRRSRDSRTPRSRNEQFRSINGTNNNTTKRSKTTWGAANTNFYRELPADYGISDPNNALNSDHRPSPREISNLVCDEPVTQFNVRGLNTMLYFWGQFIDHDMTSTPAGNTEYMPIALPEDEPLFTEAIPFFRSDYDIVNSKREQINNNTAFLDASVVYGSDTERATWLRSFTDGKLKTSEGNYLPYNTYTGEITGDIDPDAPEMDDIDGTTKTFVAGDHRASENTILTAIQTVFLREHNRICDQLIEEGFSDDEMIYQLARKKVGGIIQAITYQEFLPGLGIDLKRYRGYKNDVRPDIMNTFATASYRFGHTQVSDDVVVVDNECEELGPGEFELVEAFFNPELFVAYGPEAFLKGATVHRLYKTDTKINDVLRNFLFGNVEDEIRFGIDLGSLNIQRGRDHGLPDYNTARKYYTGRKAERFSDISSNDTVATNLETLYNDINHIDLWVGILSEDQLENSSVGKTMHNMLAKQFENLRDGDFYYFENDPFLSNSQKRSIKNTTLTDVIHRNTTLTSLFANAFEMDICFGDGVPEDFATNKAANNIAGIYPNPVDNVLRINFSEPYKSGTIQLYSLSGALIQSQLLDGSQQNLQLDLANMESGIYLLKTRTDNNPEYVQKIAKL</sequence>
<dbReference type="InterPro" id="IPR010255">
    <property type="entry name" value="Haem_peroxidase_sf"/>
</dbReference>
<keyword evidence="9" id="KW-1185">Reference proteome</keyword>
<evidence type="ECO:0000256" key="1">
    <source>
        <dbReference type="ARBA" id="ARBA00004613"/>
    </source>
</evidence>
<evidence type="ECO:0000313" key="9">
    <source>
        <dbReference type="Proteomes" id="UP001500459"/>
    </source>
</evidence>
<evidence type="ECO:0000256" key="5">
    <source>
        <dbReference type="SAM" id="MobiDB-lite"/>
    </source>
</evidence>
<dbReference type="InterPro" id="IPR037120">
    <property type="entry name" value="Haem_peroxidase_sf_animal"/>
</dbReference>
<accession>A0ABP6UPB2</accession>
<keyword evidence="3 6" id="KW-0732">Signal</keyword>
<dbReference type="InterPro" id="IPR019791">
    <property type="entry name" value="Haem_peroxidase_animal"/>
</dbReference>
<dbReference type="NCBIfam" id="TIGR04183">
    <property type="entry name" value="Por_Secre_tail"/>
    <property type="match status" value="1"/>
</dbReference>
<reference evidence="9" key="1">
    <citation type="journal article" date="2019" name="Int. J. Syst. Evol. Microbiol.">
        <title>The Global Catalogue of Microorganisms (GCM) 10K type strain sequencing project: providing services to taxonomists for standard genome sequencing and annotation.</title>
        <authorList>
            <consortium name="The Broad Institute Genomics Platform"/>
            <consortium name="The Broad Institute Genome Sequencing Center for Infectious Disease"/>
            <person name="Wu L."/>
            <person name="Ma J."/>
        </authorList>
    </citation>
    <scope>NUCLEOTIDE SEQUENCE [LARGE SCALE GENOMIC DNA]</scope>
    <source>
        <strain evidence="9">JCM 17106</strain>
    </source>
</reference>
<evidence type="ECO:0000313" key="8">
    <source>
        <dbReference type="EMBL" id="GAA3511662.1"/>
    </source>
</evidence>
<evidence type="ECO:0000256" key="3">
    <source>
        <dbReference type="ARBA" id="ARBA00022729"/>
    </source>
</evidence>